<sequence>MKRSCTITLFAILMLCIISSPCTGETINPDSTTTNPIYQLVSISTTPTPPTTSRNKYILAPFSLPPASLINQKESRTLVTGIFDKSTNKDEEKNNDVPTPECQGAIKQLGLFITSWNKGPQRRDHHFCWMLTEDCFYPHKKFPVDLYHNVATTCAIGKGSAWKGKTHNLQCSDQLQSLKESVDKLIAAVAVTSHYPPSHPIWAETEEDCRNYGLCEFQLESTRHAVMKSYSKIWAACNMN</sequence>
<reference evidence="1" key="1">
    <citation type="submission" date="2018-05" db="EMBL/GenBank/DDBJ databases">
        <authorList>
            <person name="Lanie J.A."/>
            <person name="Ng W.-L."/>
            <person name="Kazmierczak K.M."/>
            <person name="Andrzejewski T.M."/>
            <person name="Davidsen T.M."/>
            <person name="Wayne K.J."/>
            <person name="Tettelin H."/>
            <person name="Glass J.I."/>
            <person name="Rusch D."/>
            <person name="Podicherti R."/>
            <person name="Tsui H.-C.T."/>
            <person name="Winkler M.E."/>
        </authorList>
    </citation>
    <scope>NUCLEOTIDE SEQUENCE</scope>
</reference>
<organism evidence="1">
    <name type="scientific">marine metagenome</name>
    <dbReference type="NCBI Taxonomy" id="408172"/>
    <lineage>
        <taxon>unclassified sequences</taxon>
        <taxon>metagenomes</taxon>
        <taxon>ecological metagenomes</taxon>
    </lineage>
</organism>
<dbReference type="EMBL" id="UINC01072160">
    <property type="protein sequence ID" value="SVC07599.1"/>
    <property type="molecule type" value="Genomic_DNA"/>
</dbReference>
<evidence type="ECO:0000313" key="1">
    <source>
        <dbReference type="EMBL" id="SVC07599.1"/>
    </source>
</evidence>
<proteinExistence type="predicted"/>
<protein>
    <submittedName>
        <fullName evidence="1">Uncharacterized protein</fullName>
    </submittedName>
</protein>
<name>A0A382J7J9_9ZZZZ</name>
<gene>
    <name evidence="1" type="ORF">METZ01_LOCUS260453</name>
</gene>
<dbReference type="AlphaFoldDB" id="A0A382J7J9"/>
<accession>A0A382J7J9</accession>